<dbReference type="CDD" id="cd00761">
    <property type="entry name" value="Glyco_tranf_GTA_type"/>
    <property type="match status" value="1"/>
</dbReference>
<dbReference type="EMBL" id="JAJNUY010000035">
    <property type="protein sequence ID" value="MCD5563941.1"/>
    <property type="molecule type" value="Genomic_DNA"/>
</dbReference>
<reference evidence="2 3" key="1">
    <citation type="submission" date="2021-12" db="EMBL/GenBank/DDBJ databases">
        <title>Antimicrobial susceptibility of Lactobacillus delbrueckii subsp. lactis obtained from milk products and other habitats.</title>
        <authorList>
            <person name="Shani N."/>
        </authorList>
    </citation>
    <scope>NUCLEOTIDE SEQUENCE [LARGE SCALE GENOMIC DNA]</scope>
    <source>
        <strain evidence="2 3">FAM 21755</strain>
    </source>
</reference>
<dbReference type="InterPro" id="IPR029044">
    <property type="entry name" value="Nucleotide-diphossugar_trans"/>
</dbReference>
<name>A0ABD4SJ59_LACDL</name>
<feature type="domain" description="Glycosyltransferase 2-like" evidence="1">
    <location>
        <begin position="5"/>
        <end position="167"/>
    </location>
</feature>
<accession>A0ABD4SJ59</accession>
<dbReference type="AlphaFoldDB" id="A0ABD4SJ59"/>
<gene>
    <name evidence="2" type="ORF">LOB85_07475</name>
</gene>
<comment type="caution">
    <text evidence="2">The sequence shown here is derived from an EMBL/GenBank/DDBJ whole genome shotgun (WGS) entry which is preliminary data.</text>
</comment>
<dbReference type="Pfam" id="PF00535">
    <property type="entry name" value="Glycos_transf_2"/>
    <property type="match status" value="1"/>
</dbReference>
<dbReference type="Gene3D" id="3.90.550.10">
    <property type="entry name" value="Spore Coat Polysaccharide Biosynthesis Protein SpsA, Chain A"/>
    <property type="match status" value="1"/>
</dbReference>
<dbReference type="InterPro" id="IPR001173">
    <property type="entry name" value="Glyco_trans_2-like"/>
</dbReference>
<dbReference type="SUPFAM" id="SSF53448">
    <property type="entry name" value="Nucleotide-diphospho-sugar transferases"/>
    <property type="match status" value="1"/>
</dbReference>
<proteinExistence type="predicted"/>
<evidence type="ECO:0000313" key="3">
    <source>
        <dbReference type="Proteomes" id="UP001200334"/>
    </source>
</evidence>
<organism evidence="2 3">
    <name type="scientific">Lactobacillus delbrueckii subsp. lactis</name>
    <dbReference type="NCBI Taxonomy" id="29397"/>
    <lineage>
        <taxon>Bacteria</taxon>
        <taxon>Bacillati</taxon>
        <taxon>Bacillota</taxon>
        <taxon>Bacilli</taxon>
        <taxon>Lactobacillales</taxon>
        <taxon>Lactobacillaceae</taxon>
        <taxon>Lactobacillus</taxon>
    </lineage>
</organism>
<evidence type="ECO:0000313" key="2">
    <source>
        <dbReference type="EMBL" id="MCD5563941.1"/>
    </source>
</evidence>
<dbReference type="RefSeq" id="WP_231524722.1">
    <property type="nucleotide sequence ID" value="NZ_JAJNUY010000035.1"/>
</dbReference>
<dbReference type="Proteomes" id="UP001200334">
    <property type="component" value="Unassembled WGS sequence"/>
</dbReference>
<evidence type="ECO:0000259" key="1">
    <source>
        <dbReference type="Pfam" id="PF00535"/>
    </source>
</evidence>
<sequence length="287" mass="33509">MTSISFVVPFYHGNQYINGLVSCVSDINKRLVAKKGDSVELIIINDSPDEAVNYNKSSDIDVRIYNNVKNLGIQASRINGLQQAKGKWINFLDQDDLLITENYLSYLDYMDKADAIISNGYYERHGKRQRIFKNQKVQNYYIQERQLINIRNLIPSPGESLIRKDVIPYEWQKNVLSNNGADDWFLWLLLYSNGAKYVANPNDIYIHRTTDQGNLSFDYEEMYKSCQNMLSLLKNNVGFSSKKWNRLDRAIEFKYLKDTDRITLLDYLKFFDCFVNNMAYKVNTLLG</sequence>
<protein>
    <submittedName>
        <fullName evidence="2">Glycosyltransferase</fullName>
    </submittedName>
</protein>
<dbReference type="PANTHER" id="PTHR43685:SF2">
    <property type="entry name" value="GLYCOSYLTRANSFERASE 2-LIKE DOMAIN-CONTAINING PROTEIN"/>
    <property type="match status" value="1"/>
</dbReference>
<dbReference type="InterPro" id="IPR050834">
    <property type="entry name" value="Glycosyltransf_2"/>
</dbReference>
<dbReference type="PANTHER" id="PTHR43685">
    <property type="entry name" value="GLYCOSYLTRANSFERASE"/>
    <property type="match status" value="1"/>
</dbReference>